<dbReference type="GO" id="GO:0019901">
    <property type="term" value="F:protein kinase binding"/>
    <property type="evidence" value="ECO:0007669"/>
    <property type="project" value="TreeGrafter"/>
</dbReference>
<organism evidence="6 7">
    <name type="scientific">Schistosoma rodhaini</name>
    <dbReference type="NCBI Taxonomy" id="6188"/>
    <lineage>
        <taxon>Eukaryota</taxon>
        <taxon>Metazoa</taxon>
        <taxon>Spiralia</taxon>
        <taxon>Lophotrochozoa</taxon>
        <taxon>Platyhelminthes</taxon>
        <taxon>Trematoda</taxon>
        <taxon>Digenea</taxon>
        <taxon>Strigeidida</taxon>
        <taxon>Schistosomatoidea</taxon>
        <taxon>Schistosomatidae</taxon>
        <taxon>Schistosoma</taxon>
    </lineage>
</organism>
<dbReference type="InterPro" id="IPR011993">
    <property type="entry name" value="PH-like_dom_sf"/>
</dbReference>
<dbReference type="Gene3D" id="2.30.29.30">
    <property type="entry name" value="Pleckstrin-homology domain (PH domain)/Phosphotyrosine-binding domain (PTB)"/>
    <property type="match status" value="1"/>
</dbReference>
<dbReference type="FunFam" id="1.10.1540.10:FF:000001">
    <property type="entry name" value="neurobeachin isoform X1"/>
    <property type="match status" value="1"/>
</dbReference>
<feature type="compositionally biased region" description="Low complexity" evidence="3">
    <location>
        <begin position="1733"/>
        <end position="1743"/>
    </location>
</feature>
<evidence type="ECO:0000313" key="7">
    <source>
        <dbReference type="WBParaSite" id="SRDH1_69630.1"/>
    </source>
</evidence>
<proteinExistence type="predicted"/>
<dbReference type="WBParaSite" id="SRDH1_69630.1">
    <property type="protein sequence ID" value="SRDH1_69630.1"/>
    <property type="gene ID" value="SRDH1_69630"/>
</dbReference>
<evidence type="ECO:0000259" key="5">
    <source>
        <dbReference type="PROSITE" id="PS51783"/>
    </source>
</evidence>
<dbReference type="Gene3D" id="1.10.1540.10">
    <property type="entry name" value="BEACH domain"/>
    <property type="match status" value="1"/>
</dbReference>
<dbReference type="CDD" id="cd06071">
    <property type="entry name" value="Beach"/>
    <property type="match status" value="1"/>
</dbReference>
<feature type="compositionally biased region" description="Polar residues" evidence="3">
    <location>
        <begin position="2399"/>
        <end position="2411"/>
    </location>
</feature>
<dbReference type="PROSITE" id="PS51783">
    <property type="entry name" value="PH_BEACH"/>
    <property type="match status" value="1"/>
</dbReference>
<dbReference type="InterPro" id="IPR050865">
    <property type="entry name" value="BEACH_Domain"/>
</dbReference>
<feature type="domain" description="BEACH-type PH" evidence="5">
    <location>
        <begin position="2560"/>
        <end position="2700"/>
    </location>
</feature>
<evidence type="ECO:0000256" key="3">
    <source>
        <dbReference type="SAM" id="MobiDB-lite"/>
    </source>
</evidence>
<evidence type="ECO:0008006" key="8">
    <source>
        <dbReference type="Google" id="ProtNLM"/>
    </source>
</evidence>
<keyword evidence="6" id="KW-1185">Reference proteome</keyword>
<name>A0AA85G033_9TREM</name>
<dbReference type="Pfam" id="PF16057">
    <property type="entry name" value="DUF4800"/>
    <property type="match status" value="1"/>
</dbReference>
<feature type="compositionally biased region" description="Low complexity" evidence="3">
    <location>
        <begin position="1216"/>
        <end position="1225"/>
    </location>
</feature>
<feature type="compositionally biased region" description="Low complexity" evidence="3">
    <location>
        <begin position="3060"/>
        <end position="3089"/>
    </location>
</feature>
<dbReference type="GO" id="GO:0008104">
    <property type="term" value="P:intracellular protein localization"/>
    <property type="evidence" value="ECO:0007669"/>
    <property type="project" value="TreeGrafter"/>
</dbReference>
<dbReference type="SUPFAM" id="SSF49899">
    <property type="entry name" value="Concanavalin A-like lectins/glucanases"/>
    <property type="match status" value="1"/>
</dbReference>
<dbReference type="PROSITE" id="PS50197">
    <property type="entry name" value="BEACH"/>
    <property type="match status" value="1"/>
</dbReference>
<keyword evidence="2" id="KW-0677">Repeat</keyword>
<accession>A0AA85G033</accession>
<feature type="region of interest" description="Disordered" evidence="3">
    <location>
        <begin position="1699"/>
        <end position="1743"/>
    </location>
</feature>
<protein>
    <recommendedName>
        <fullName evidence="8">BEACH domain-containing protein</fullName>
    </recommendedName>
</protein>
<feature type="domain" description="BEACH" evidence="4">
    <location>
        <begin position="2713"/>
        <end position="3005"/>
    </location>
</feature>
<dbReference type="InterPro" id="IPR023362">
    <property type="entry name" value="PH-BEACH_dom"/>
</dbReference>
<dbReference type="Pfam" id="PF14844">
    <property type="entry name" value="PH_BEACH"/>
    <property type="match status" value="1"/>
</dbReference>
<dbReference type="Proteomes" id="UP000050792">
    <property type="component" value="Unassembled WGS sequence"/>
</dbReference>
<dbReference type="GO" id="GO:0016020">
    <property type="term" value="C:membrane"/>
    <property type="evidence" value="ECO:0007669"/>
    <property type="project" value="TreeGrafter"/>
</dbReference>
<dbReference type="InterPro" id="IPR036372">
    <property type="entry name" value="BEACH_dom_sf"/>
</dbReference>
<dbReference type="InterPro" id="IPR013320">
    <property type="entry name" value="ConA-like_dom_sf"/>
</dbReference>
<feature type="region of interest" description="Disordered" evidence="3">
    <location>
        <begin position="1216"/>
        <end position="1236"/>
    </location>
</feature>
<evidence type="ECO:0000313" key="6">
    <source>
        <dbReference type="Proteomes" id="UP000050792"/>
    </source>
</evidence>
<feature type="region of interest" description="Disordered" evidence="3">
    <location>
        <begin position="3051"/>
        <end position="3089"/>
    </location>
</feature>
<dbReference type="SUPFAM" id="SSF50978">
    <property type="entry name" value="WD40 repeat-like"/>
    <property type="match status" value="1"/>
</dbReference>
<evidence type="ECO:0000256" key="1">
    <source>
        <dbReference type="ARBA" id="ARBA00022574"/>
    </source>
</evidence>
<dbReference type="SUPFAM" id="SSF81837">
    <property type="entry name" value="BEACH domain"/>
    <property type="match status" value="1"/>
</dbReference>
<dbReference type="PANTHER" id="PTHR13743">
    <property type="entry name" value="BEIGE/BEACH-RELATED"/>
    <property type="match status" value="1"/>
</dbReference>
<dbReference type="Pfam" id="PF02138">
    <property type="entry name" value="Beach"/>
    <property type="match status" value="1"/>
</dbReference>
<reference evidence="6" key="1">
    <citation type="submission" date="2022-06" db="EMBL/GenBank/DDBJ databases">
        <authorList>
            <person name="Berger JAMES D."/>
            <person name="Berger JAMES D."/>
        </authorList>
    </citation>
    <scope>NUCLEOTIDE SEQUENCE [LARGE SCALE GENOMIC DNA]</scope>
</reference>
<dbReference type="SMART" id="SM01026">
    <property type="entry name" value="Beach"/>
    <property type="match status" value="1"/>
</dbReference>
<feature type="region of interest" description="Disordered" evidence="3">
    <location>
        <begin position="2439"/>
        <end position="2459"/>
    </location>
</feature>
<evidence type="ECO:0000256" key="2">
    <source>
        <dbReference type="ARBA" id="ARBA00022737"/>
    </source>
</evidence>
<feature type="compositionally biased region" description="Acidic residues" evidence="3">
    <location>
        <begin position="3747"/>
        <end position="3766"/>
    </location>
</feature>
<evidence type="ECO:0000259" key="4">
    <source>
        <dbReference type="PROSITE" id="PS50197"/>
    </source>
</evidence>
<dbReference type="InterPro" id="IPR036322">
    <property type="entry name" value="WD40_repeat_dom_sf"/>
</dbReference>
<feature type="region of interest" description="Disordered" evidence="3">
    <location>
        <begin position="3744"/>
        <end position="3770"/>
    </location>
</feature>
<dbReference type="InterPro" id="IPR000409">
    <property type="entry name" value="BEACH_dom"/>
</dbReference>
<dbReference type="PANTHER" id="PTHR13743:SF112">
    <property type="entry name" value="BEACH DOMAIN-CONTAINING PROTEIN"/>
    <property type="match status" value="1"/>
</dbReference>
<dbReference type="GO" id="GO:0005829">
    <property type="term" value="C:cytosol"/>
    <property type="evidence" value="ECO:0007669"/>
    <property type="project" value="TreeGrafter"/>
</dbReference>
<keyword evidence="1" id="KW-0853">WD repeat</keyword>
<dbReference type="CDD" id="cd01201">
    <property type="entry name" value="PH_BEACH"/>
    <property type="match status" value="1"/>
</dbReference>
<sequence length="3864" mass="447146">MMEELDAACSWEQFMEKGSYESLNRFSQILCKRFNISNDSKTPEPTRNFLTLNDLPNGCIEYLLHTLYKQCNSIIIQPNLISNNDQMNENVINTTEITTDNDDKLLMVLDNLNYIIKVLCLFGRNDTIQQFIIEDNCIHEVLPDLLKLVDHLKMFDLFNLIINFIEILYDPYGMWKKWKSIYYEQKYENLKFFTSISTISNELLNKIHSSIYDLIKQNNNNAGIQSSLIDAYCCISVGCYGFVQYNHIHDLFCLINGSNRPPSESSSSSSSEPQEIYYDANEQYNEDFVVISSFLIYALSLQEPNMITLKSAIDQFRSDIGNKRTLSTIDYYYQTLLIQLSSRIRLCYQHQPDILLSNLQSTFNDPLSSSCDQHYEYFLTFLASIDLNKSYSDIFMTLQLKGDISVVSSPLSTKRLPDHFYHQLTEYLCSIFDPKLKMDHISFNLPKIIGKSLLCWAFGILPICIDPQLNYLIDNPCNEDILKSYKRIILHGDILIVLLNWIFHLWNSSECLYKSINVNIFPIINQILKVIIDCLLDHDTIGQMSKANCCQVGVIRHGIIPNIVKLCELLRHKLGIMCTEQKKDEYEEVKTHYFQTLKIFNMFLEILQCLGEFSMSAPDLASLLRILRSQSVRLYCNRILQVLVKITQKIQLNLAPLPSSGYWFQFSQPQDSLLVLPVGPELGDLKYDQNMNMIFENSSTLINTLSTDLSLHFWLSINNQLIDINNNLINDKFQSINSKRYCLFRLLCTNGNGLEIFLTKYGYLVVAVATKENFNYVVTCGPNKLTPYEWHSVAVVFCHSRRLLVTRAILKVFIDGNLCYSGDFPHPQINGTVFILHIGGCPNWVDQIVYTKLLCNLNSRTGRRNAVITKQQPVGRRGYITRGTVSVSSISSSSSSSSSFQGNPKDGSDLFSRQLEIGIIHKVDLGNEHLVWGKINSFQGKLISCSMFNEALSDGIWQTITSLGPCNLTYLLDNEYYNINNTTTSTTTTTTTTNTTTTNTTNISSMNTDDYLGNISSITKLIFHYHAKAIHLYHSICIELNSERLGLSNSFECIQLLLTKNKKNKNQYLLINEQFYQKYLWFKHIYNKCTNYGGLPATILGPKRYGTILMSDSINQIGGMGVLLPILKLLRTFPTIDYDHPIDPTFLSKDDLGLTDLLIFAQRRYIHDMNIVCNGMTKTLSISNMTDIKSLDMISKSTSNESSEFRPRSISLSLINTTSSSGSSNKPKLKGERSSFSGTITSNMTLGNSSIANLLIIVRNLILLKPENRAQVLCPDFMLPLLYLLKKLHPLRFDSYVVTTIHDLFYILIYQLPSNKQSIFHMNLLHNWFNNPTNQSLCNHNNHHHHHHILLIYQLMYDWDIWLKSNSISILIHLQKLNQMIHYNNNNNHLLSKQLSSMDSLLELLIEYHNHLDSWLNDLSSYTTDNLFNIPTMTTTDIINNIDQYKLLISNQIRAQICKLIEVKLIPRTKIIDLMKIIDFIINCPMILLVKDLINMLDHCFDQTNTNDQFTLLIYESDLIVKLYSLLLKPNYKVNIETKKLVLKFIHKLALSDRVSDKYKSQLFLKDWNGFSSLFNNNSNISILLQDYEIVKIFLDLMKRGPSYDILGLLRLMDLLHQSPLKFRILTMNTFMDIFNKSSKYVVEVLSQLPAFMDSFFRLLIKCPREKVHQLDRISISRFGLARNQLPQKHLSEIHSKRLESTNDSGHGSSINSQNDDLYSPTSSLSQNKTSRESSLSNSEVESVFNSSSNRHMDYLKDVNILDSTIISNRIATNRHPVSVSNHYSIEQTLSIQSSISLSSNFQHQTTDNNKHSSISNSQIILENDEILEDNLIQLTIKCLHEILWISSQLERWHLSTTITNDDPWVGYYRAIISFMEVNSQYILIKPGFWIIQRLFELIIYSLEQSLPNYNQNLLFPGAVDGEKVRRVVHLFMMFLVDTTCNHKSLIDNEYRIELMEALLHLLQESLLIWELNSSQWKEVQILVIHLLLWWITNSNYIQLRLFIYLLTQLHYIICQFENRSCYEEMAFLLYRLDKVIEIWSNLEETMTTIDDIHKMEKTNEILSDHLIEIPLHNDERNVNRSIPSEMYFNTNFNNENISQMNTRSQWHNLFLYLTPVILKIFKNHNISLEMEKWTPNLPNMTSDFFENFKFYRSIPQGEWQCYLEYHLQPIAEFYTTQYIISIETNQNLYHSKANEVIKQSRYHHKHYLDNLSFNLQSYLLSELSDSSIETFISSYVSPSNPEKVTNPSVSRTRQRMTSLITSMDLSQSSMNSNSNKQVKEKRKEKNVYYPTKIQKLNQQMNYWHALSYRLMYTSLNAPWFISYQKVEHWRLCELETICRIRPKLEPNIHFNSHLNASAKRDGLSLTNFVRSRMRPLSVGHYNPNTTLSTTSIYHSSSTLKASSSENSLETSQDDMADTNTDDEFYLMRQIIKRPQLLNQTSFEENDPSTPNNDEIHTDNDEFYLTDDRRGTLIPDESLKTPMISFNSSNPSPEDTINDNIFNFEPLNKVKISNDESFTTSTSSTSSFDRSSTLNTSNSFNSLYHNNYQQSVVNYIPQIQKGKTILLSVNAQLVIAIKVIHGILTLTQNRLIFDASMNNLMYDNDNSMNTNNTTYNTTQLYLPRGYKIMCEKQDVKDTKLNDFKQIFYIRYNWSLSKLSEIHLRRYNLRRSAIEIFFENNSNYFFNFETKIRNKFYSIIMSLRLPRLVYNQGRNPRETLKLSGLTERWVNREISNFEYLMRLNTIAGRTFNDLGQYPVFPWILADYTSSELDLNSQHTFRDLSRPIGLANPKFINQIREKYNSFEDPSGIMQKFHHGTHYSSAAGVLHYLVRLEPFTTYHVNLHGNKFDVADRQFYSIPKAWRFILDNPNDNKELIPEFFFLPEFLRNSNNFDLGFRQYNQNRINDVELPNWASSPEEFIRKHRAALESDYVSAHLHLWIDLIFGYKQRGPDAVNALNVFNFVTYEGAVDLDKISNSYEREAFESMIQNFGQTPSQLLKEPHPKRLTYSEWLSLLYHQYRLPVISLLTLTNYKNDKSIKKQKSVTQFTFQHDSMNPLSNSTSSSIPSSTPRSTPSSTPRSTPSSTPISTKSTTFFQRLLSDNHNTNDEYFNSIFNTHTLINKIQLINPKWCPLTDPNLNNLGIIIDTLKLNDNPINQLNSIYLAVIPAFCCPSKIDSTIFNNDTSYLDVYRSSKLLKTRLFSTGSSSMLTSTPSAATTSGLVTSTVTSATTTISGNSSLKSNWERLASAIYTINNRGIINRYFWLPTSEQQSIENDNMNNIEPLEQYGLFYDTYHSSQYGSIGPFDLSLIHFHENIKQFKLDEIFCLNIPSMEPFSSSHNSNTSQLFALTYDNKWLFIGGYWNGHLIIYNIYQSKIHTILTTPHLDTISCLATDSIFNFIDQQSFKYHGDFNKINKYLINQLNNNNNNNNNKSCYIITGSLDGTCAIWDFNYLNQEDINDIHDDNDMEDLSEFHHYNDSPFMNDPLFTSFNQRTSLNSDILFNSQDNLFIHQQQQDSKDGSSYDRTISIESLNDNHNQSLRLLHNTLDLPNNMDYNLLYKHAGLSISQYKLKKLAKIIKFFYGNSYGTPVTCVSLNMSLDTGVMATNENYEIYLFSVKLSNWSRVIKLNTFESNELYFPLNIYPNTGGIVTYNNMITVHHIIISSRLGFIYIQWNYNFIKDKKKTGPKLSLFNSTGEKLLEISLFIYTTNYCKLSSIELNQIIVTRILLTSTPILSKSSIFKKEDNHDDDDDDDDDAAADDDDDEGGVGRVEYQDDSQNHIISQHLLISFNTGHFMILLAETLIPIYCIKFNECINDISLISNLSYNGHLIEGVHIMLSLMNKRLVIFQTIRKKNKTRLVAKQI</sequence>
<feature type="compositionally biased region" description="Polar residues" evidence="3">
    <location>
        <begin position="2439"/>
        <end position="2453"/>
    </location>
</feature>
<feature type="region of interest" description="Disordered" evidence="3">
    <location>
        <begin position="2399"/>
        <end position="2418"/>
    </location>
</feature>
<reference evidence="7" key="2">
    <citation type="submission" date="2023-11" db="UniProtKB">
        <authorList>
            <consortium name="WormBaseParasite"/>
        </authorList>
    </citation>
    <scope>IDENTIFICATION</scope>
</reference>
<dbReference type="SUPFAM" id="SSF50729">
    <property type="entry name" value="PH domain-like"/>
    <property type="match status" value="1"/>
</dbReference>
<feature type="compositionally biased region" description="Polar residues" evidence="3">
    <location>
        <begin position="1702"/>
        <end position="1729"/>
    </location>
</feature>